<dbReference type="EC" id="6.3.5.-" evidence="1"/>
<dbReference type="PANTHER" id="PTHR15004">
    <property type="entry name" value="GLUTAMYL-TRNA(GLN) AMIDOTRANSFERASE SUBUNIT C, MITOCHONDRIAL"/>
    <property type="match status" value="1"/>
</dbReference>
<keyword evidence="1" id="KW-0067">ATP-binding</keyword>
<accession>A0A095Z872</accession>
<dbReference type="PANTHER" id="PTHR15004:SF0">
    <property type="entry name" value="GLUTAMYL-TRNA(GLN) AMIDOTRANSFERASE SUBUNIT C, MITOCHONDRIAL"/>
    <property type="match status" value="1"/>
</dbReference>
<dbReference type="AlphaFoldDB" id="A0A095Z872"/>
<organism evidence="2 3">
    <name type="scientific">Oligella urethralis DNF00040</name>
    <dbReference type="NCBI Taxonomy" id="1401065"/>
    <lineage>
        <taxon>Bacteria</taxon>
        <taxon>Pseudomonadati</taxon>
        <taxon>Pseudomonadota</taxon>
        <taxon>Betaproteobacteria</taxon>
        <taxon>Burkholderiales</taxon>
        <taxon>Alcaligenaceae</taxon>
        <taxon>Oligella</taxon>
    </lineage>
</organism>
<comment type="subunit">
    <text evidence="1">Heterotrimer of A, B and C subunits.</text>
</comment>
<reference evidence="2 3" key="1">
    <citation type="submission" date="2014-07" db="EMBL/GenBank/DDBJ databases">
        <authorList>
            <person name="McCorrison J."/>
            <person name="Sanka R."/>
            <person name="Torralba M."/>
            <person name="Gillis M."/>
            <person name="Haft D.H."/>
            <person name="Methe B."/>
            <person name="Sutton G."/>
            <person name="Nelson K.E."/>
        </authorList>
    </citation>
    <scope>NUCLEOTIDE SEQUENCE [LARGE SCALE GENOMIC DNA]</scope>
    <source>
        <strain evidence="2 3">DNF00040</strain>
    </source>
</reference>
<sequence>MSLSNQDVKHIAQLAAIELSAEELQQYEGDLNSLLTLFSSLKSIDTEGVSPLTHPLAMLAEVQLPLRDDIVTEADTVAHRSALMSNAPAQTDGVFLVPKVIE</sequence>
<dbReference type="GO" id="GO:0016740">
    <property type="term" value="F:transferase activity"/>
    <property type="evidence" value="ECO:0007669"/>
    <property type="project" value="UniProtKB-KW"/>
</dbReference>
<dbReference type="InterPro" id="IPR036113">
    <property type="entry name" value="Asp/Glu-ADT_sf_sub_c"/>
</dbReference>
<dbReference type="GO" id="GO:0006450">
    <property type="term" value="P:regulation of translational fidelity"/>
    <property type="evidence" value="ECO:0007669"/>
    <property type="project" value="InterPro"/>
</dbReference>
<name>A0A095Z872_9BURK</name>
<dbReference type="EMBL" id="JRNI01000019">
    <property type="protein sequence ID" value="KGF30828.1"/>
    <property type="molecule type" value="Genomic_DNA"/>
</dbReference>
<evidence type="ECO:0000256" key="1">
    <source>
        <dbReference type="HAMAP-Rule" id="MF_00122"/>
    </source>
</evidence>
<comment type="catalytic activity">
    <reaction evidence="1">
        <text>L-aspartyl-tRNA(Asn) + L-glutamine + ATP + H2O = L-asparaginyl-tRNA(Asn) + L-glutamate + ADP + phosphate + 2 H(+)</text>
        <dbReference type="Rhea" id="RHEA:14513"/>
        <dbReference type="Rhea" id="RHEA-COMP:9674"/>
        <dbReference type="Rhea" id="RHEA-COMP:9677"/>
        <dbReference type="ChEBI" id="CHEBI:15377"/>
        <dbReference type="ChEBI" id="CHEBI:15378"/>
        <dbReference type="ChEBI" id="CHEBI:29985"/>
        <dbReference type="ChEBI" id="CHEBI:30616"/>
        <dbReference type="ChEBI" id="CHEBI:43474"/>
        <dbReference type="ChEBI" id="CHEBI:58359"/>
        <dbReference type="ChEBI" id="CHEBI:78515"/>
        <dbReference type="ChEBI" id="CHEBI:78516"/>
        <dbReference type="ChEBI" id="CHEBI:456216"/>
    </reaction>
</comment>
<evidence type="ECO:0000313" key="3">
    <source>
        <dbReference type="Proteomes" id="UP000029629"/>
    </source>
</evidence>
<dbReference type="eggNOG" id="COG0721">
    <property type="taxonomic scope" value="Bacteria"/>
</dbReference>
<evidence type="ECO:0000313" key="2">
    <source>
        <dbReference type="EMBL" id="KGF30828.1"/>
    </source>
</evidence>
<dbReference type="Pfam" id="PF02686">
    <property type="entry name" value="GatC"/>
    <property type="match status" value="1"/>
</dbReference>
<dbReference type="GO" id="GO:0070681">
    <property type="term" value="P:glutaminyl-tRNAGln biosynthesis via transamidation"/>
    <property type="evidence" value="ECO:0007669"/>
    <property type="project" value="TreeGrafter"/>
</dbReference>
<keyword evidence="1" id="KW-0547">Nucleotide-binding</keyword>
<dbReference type="GO" id="GO:0050566">
    <property type="term" value="F:asparaginyl-tRNA synthase (glutamine-hydrolyzing) activity"/>
    <property type="evidence" value="ECO:0007669"/>
    <property type="project" value="RHEA"/>
</dbReference>
<dbReference type="GO" id="GO:0050567">
    <property type="term" value="F:glutaminyl-tRNA synthase (glutamine-hydrolyzing) activity"/>
    <property type="evidence" value="ECO:0007669"/>
    <property type="project" value="UniProtKB-UniRule"/>
</dbReference>
<dbReference type="Proteomes" id="UP000029629">
    <property type="component" value="Unassembled WGS sequence"/>
</dbReference>
<comment type="similarity">
    <text evidence="1">Belongs to the GatC family.</text>
</comment>
<comment type="catalytic activity">
    <reaction evidence="1">
        <text>L-glutamyl-tRNA(Gln) + L-glutamine + ATP + H2O = L-glutaminyl-tRNA(Gln) + L-glutamate + ADP + phosphate + H(+)</text>
        <dbReference type="Rhea" id="RHEA:17521"/>
        <dbReference type="Rhea" id="RHEA-COMP:9681"/>
        <dbReference type="Rhea" id="RHEA-COMP:9684"/>
        <dbReference type="ChEBI" id="CHEBI:15377"/>
        <dbReference type="ChEBI" id="CHEBI:15378"/>
        <dbReference type="ChEBI" id="CHEBI:29985"/>
        <dbReference type="ChEBI" id="CHEBI:30616"/>
        <dbReference type="ChEBI" id="CHEBI:43474"/>
        <dbReference type="ChEBI" id="CHEBI:58359"/>
        <dbReference type="ChEBI" id="CHEBI:78520"/>
        <dbReference type="ChEBI" id="CHEBI:78521"/>
        <dbReference type="ChEBI" id="CHEBI:456216"/>
    </reaction>
</comment>
<comment type="function">
    <text evidence="1">Allows the formation of correctly charged Asn-tRNA(Asn) or Gln-tRNA(Gln) through the transamidation of misacylated Asp-tRNA(Asn) or Glu-tRNA(Gln) in organisms which lack either or both of asparaginyl-tRNA or glutaminyl-tRNA synthetases. The reaction takes place in the presence of glutamine and ATP through an activated phospho-Asp-tRNA(Asn) or phospho-Glu-tRNA(Gln).</text>
</comment>
<comment type="caution">
    <text evidence="2">The sequence shown here is derived from an EMBL/GenBank/DDBJ whole genome shotgun (WGS) entry which is preliminary data.</text>
</comment>
<dbReference type="OrthoDB" id="9794326at2"/>
<keyword evidence="3" id="KW-1185">Reference proteome</keyword>
<dbReference type="InterPro" id="IPR003837">
    <property type="entry name" value="GatC"/>
</dbReference>
<proteinExistence type="inferred from homology"/>
<keyword evidence="2" id="KW-0808">Transferase</keyword>
<protein>
    <recommendedName>
        <fullName evidence="1">Aspartyl/glutamyl-tRNA(Asn/Gln) amidotransferase subunit C</fullName>
        <shortName evidence="1">Asp/Glu-ADT subunit C</shortName>
        <ecNumber evidence="1">6.3.5.-</ecNumber>
    </recommendedName>
</protein>
<keyword evidence="1" id="KW-0648">Protein biosynthesis</keyword>
<dbReference type="HAMAP" id="MF_00122">
    <property type="entry name" value="GatC"/>
    <property type="match status" value="1"/>
</dbReference>
<dbReference type="SUPFAM" id="SSF141000">
    <property type="entry name" value="Glu-tRNAGln amidotransferase C subunit"/>
    <property type="match status" value="1"/>
</dbReference>
<gene>
    <name evidence="1" type="primary">gatC</name>
    <name evidence="2" type="ORF">HMPREF2130_05250</name>
</gene>
<dbReference type="GO" id="GO:0005524">
    <property type="term" value="F:ATP binding"/>
    <property type="evidence" value="ECO:0007669"/>
    <property type="project" value="UniProtKB-KW"/>
</dbReference>
<dbReference type="GO" id="GO:0006412">
    <property type="term" value="P:translation"/>
    <property type="evidence" value="ECO:0007669"/>
    <property type="project" value="UniProtKB-UniRule"/>
</dbReference>
<dbReference type="RefSeq" id="WP_036558796.1">
    <property type="nucleotide sequence ID" value="NZ_JRNI01000019.1"/>
</dbReference>
<keyword evidence="1" id="KW-0436">Ligase</keyword>
<dbReference type="NCBIfam" id="TIGR00135">
    <property type="entry name" value="gatC"/>
    <property type="match status" value="1"/>
</dbReference>
<dbReference type="Gene3D" id="1.10.20.60">
    <property type="entry name" value="Glu-tRNAGln amidotransferase C subunit, N-terminal domain"/>
    <property type="match status" value="1"/>
</dbReference>